<dbReference type="PROSITE" id="PS50156">
    <property type="entry name" value="SSD"/>
    <property type="match status" value="1"/>
</dbReference>
<comment type="subcellular location">
    <subcellularLocation>
        <location evidence="1">Membrane</location>
        <topology evidence="1">Multi-pass membrane protein</topology>
    </subcellularLocation>
</comment>
<feature type="transmembrane region" description="Helical" evidence="8">
    <location>
        <begin position="488"/>
        <end position="508"/>
    </location>
</feature>
<feature type="transmembrane region" description="Helical" evidence="8">
    <location>
        <begin position="520"/>
        <end position="541"/>
    </location>
</feature>
<evidence type="ECO:0000256" key="3">
    <source>
        <dbReference type="ARBA" id="ARBA00022989"/>
    </source>
</evidence>
<feature type="transmembrane region" description="Helical" evidence="8">
    <location>
        <begin position="870"/>
        <end position="889"/>
    </location>
</feature>
<feature type="transmembrane region" description="Helical" evidence="8">
    <location>
        <begin position="895"/>
        <end position="914"/>
    </location>
</feature>
<feature type="transmembrane region" description="Helical" evidence="8">
    <location>
        <begin position="70"/>
        <end position="92"/>
    </location>
</feature>
<evidence type="ECO:0000313" key="11">
    <source>
        <dbReference type="Proteomes" id="UP000008672"/>
    </source>
</evidence>
<dbReference type="EMBL" id="AFYH01029265">
    <property type="status" value="NOT_ANNOTATED_CDS"/>
    <property type="molecule type" value="Genomic_DNA"/>
</dbReference>
<evidence type="ECO:0000256" key="8">
    <source>
        <dbReference type="SAM" id="Phobius"/>
    </source>
</evidence>
<dbReference type="FunCoup" id="H3BE42">
    <property type="interactions" value="263"/>
</dbReference>
<dbReference type="Gene3D" id="1.20.1640.10">
    <property type="entry name" value="Multidrug efflux transporter AcrB transmembrane domain"/>
    <property type="match status" value="2"/>
</dbReference>
<dbReference type="Proteomes" id="UP000008672">
    <property type="component" value="Unassembled WGS sequence"/>
</dbReference>
<evidence type="ECO:0000256" key="7">
    <source>
        <dbReference type="SAM" id="MobiDB-lite"/>
    </source>
</evidence>
<feature type="transmembrane region" description="Helical" evidence="8">
    <location>
        <begin position="413"/>
        <end position="433"/>
    </location>
</feature>
<feature type="transmembrane region" description="Helical" evidence="8">
    <location>
        <begin position="386"/>
        <end position="407"/>
    </location>
</feature>
<dbReference type="EMBL" id="AFYH01029266">
    <property type="status" value="NOT_ANNOTATED_CDS"/>
    <property type="molecule type" value="Genomic_DNA"/>
</dbReference>
<dbReference type="PANTHER" id="PTHR45951:SF2">
    <property type="entry name" value="PROTEIN DISPATCHED HOMOLOG 2"/>
    <property type="match status" value="1"/>
</dbReference>
<dbReference type="InterPro" id="IPR052081">
    <property type="entry name" value="Dispatched_Hh_regulator"/>
</dbReference>
<dbReference type="SUPFAM" id="SSF82866">
    <property type="entry name" value="Multidrug efflux transporter AcrB transmembrane domain"/>
    <property type="match status" value="2"/>
</dbReference>
<evidence type="ECO:0000256" key="5">
    <source>
        <dbReference type="ARBA" id="ARBA00023180"/>
    </source>
</evidence>
<evidence type="ECO:0000256" key="6">
    <source>
        <dbReference type="ARBA" id="ARBA00038046"/>
    </source>
</evidence>
<dbReference type="GO" id="GO:0035195">
    <property type="term" value="P:miRNA-mediated post-transcriptional gene silencing"/>
    <property type="evidence" value="ECO:0007669"/>
    <property type="project" value="Ensembl"/>
</dbReference>
<dbReference type="Ensembl" id="ENSLACT00000020302.1">
    <property type="protein sequence ID" value="ENSLACP00000020163.1"/>
    <property type="gene ID" value="ENSLACG00000017722.1"/>
</dbReference>
<dbReference type="InterPro" id="IPR000731">
    <property type="entry name" value="SSD"/>
</dbReference>
<feature type="transmembrane region" description="Helical" evidence="8">
    <location>
        <begin position="445"/>
        <end position="468"/>
    </location>
</feature>
<feature type="transmembrane region" description="Helical" evidence="8">
    <location>
        <begin position="995"/>
        <end position="1015"/>
    </location>
</feature>
<feature type="region of interest" description="Disordered" evidence="7">
    <location>
        <begin position="1281"/>
        <end position="1320"/>
    </location>
</feature>
<feature type="transmembrane region" description="Helical" evidence="8">
    <location>
        <begin position="967"/>
        <end position="988"/>
    </location>
</feature>
<evidence type="ECO:0000256" key="2">
    <source>
        <dbReference type="ARBA" id="ARBA00022692"/>
    </source>
</evidence>
<dbReference type="Pfam" id="PF12349">
    <property type="entry name" value="Sterol-sensing"/>
    <property type="match status" value="1"/>
</dbReference>
<dbReference type="OMA" id="MPVTIVW"/>
<reference evidence="11" key="1">
    <citation type="submission" date="2011-08" db="EMBL/GenBank/DDBJ databases">
        <title>The draft genome of Latimeria chalumnae.</title>
        <authorList>
            <person name="Di Palma F."/>
            <person name="Alfoldi J."/>
            <person name="Johnson J."/>
            <person name="Berlin A."/>
            <person name="Gnerre S."/>
            <person name="Jaffe D."/>
            <person name="MacCallum I."/>
            <person name="Young S."/>
            <person name="Walker B.J."/>
            <person name="Lander E."/>
            <person name="Lindblad-Toh K."/>
        </authorList>
    </citation>
    <scope>NUCLEOTIDE SEQUENCE [LARGE SCALE GENOMIC DNA]</scope>
    <source>
        <strain evidence="11">Wild caught</strain>
    </source>
</reference>
<organism evidence="10 11">
    <name type="scientific">Latimeria chalumnae</name>
    <name type="common">Coelacanth</name>
    <dbReference type="NCBI Taxonomy" id="7897"/>
    <lineage>
        <taxon>Eukaryota</taxon>
        <taxon>Metazoa</taxon>
        <taxon>Chordata</taxon>
        <taxon>Craniata</taxon>
        <taxon>Vertebrata</taxon>
        <taxon>Euteleostomi</taxon>
        <taxon>Coelacanthiformes</taxon>
        <taxon>Coelacanthidae</taxon>
        <taxon>Latimeria</taxon>
    </lineage>
</organism>
<reference evidence="10" key="2">
    <citation type="submission" date="2025-08" db="UniProtKB">
        <authorList>
            <consortium name="Ensembl"/>
        </authorList>
    </citation>
    <scope>IDENTIFICATION</scope>
</reference>
<dbReference type="PANTHER" id="PTHR45951">
    <property type="entry name" value="PROTEIN DISPATCHED-RELATED"/>
    <property type="match status" value="1"/>
</dbReference>
<dbReference type="InterPro" id="IPR053958">
    <property type="entry name" value="HMGCR/SNAP/NPC1-like_SSD"/>
</dbReference>
<keyword evidence="11" id="KW-1185">Reference proteome</keyword>
<feature type="transmembrane region" description="Helical" evidence="8">
    <location>
        <begin position="926"/>
        <end position="947"/>
    </location>
</feature>
<evidence type="ECO:0000256" key="1">
    <source>
        <dbReference type="ARBA" id="ARBA00004141"/>
    </source>
</evidence>
<feature type="domain" description="SSD" evidence="9">
    <location>
        <begin position="442"/>
        <end position="545"/>
    </location>
</feature>
<dbReference type="FunFam" id="1.20.1640.10:FF:000011">
    <property type="entry name" value="Dispatched RND transporter family member 1"/>
    <property type="match status" value="1"/>
</dbReference>
<dbReference type="GeneTree" id="ENSGT00940000159551"/>
<dbReference type="eggNOG" id="KOG3664">
    <property type="taxonomic scope" value="Eukaryota"/>
</dbReference>
<keyword evidence="5" id="KW-0325">Glycoprotein</keyword>
<gene>
    <name evidence="10" type="primary">DISP2</name>
</gene>
<evidence type="ECO:0000313" key="10">
    <source>
        <dbReference type="Ensembl" id="ENSLACP00000020163.1"/>
    </source>
</evidence>
<dbReference type="GO" id="GO:0016020">
    <property type="term" value="C:membrane"/>
    <property type="evidence" value="ECO:0007669"/>
    <property type="project" value="UniProtKB-SubCell"/>
</dbReference>
<feature type="compositionally biased region" description="Basic and acidic residues" evidence="7">
    <location>
        <begin position="1309"/>
        <end position="1320"/>
    </location>
</feature>
<feature type="transmembrane region" description="Helical" evidence="8">
    <location>
        <begin position="606"/>
        <end position="624"/>
    </location>
</feature>
<dbReference type="HOGENOM" id="CLU_004076_1_1_1"/>
<accession>H3BE42</accession>
<protein>
    <submittedName>
        <fullName evidence="10">Dispatched RND transporter family member 2</fullName>
    </submittedName>
</protein>
<comment type="similarity">
    <text evidence="6">Belongs to the dispatched family.</text>
</comment>
<dbReference type="GO" id="GO:0007224">
    <property type="term" value="P:smoothened signaling pathway"/>
    <property type="evidence" value="ECO:0007669"/>
    <property type="project" value="TreeGrafter"/>
</dbReference>
<evidence type="ECO:0000256" key="4">
    <source>
        <dbReference type="ARBA" id="ARBA00023136"/>
    </source>
</evidence>
<dbReference type="GO" id="GO:0022857">
    <property type="term" value="F:transmembrane transporter activity"/>
    <property type="evidence" value="ECO:0007669"/>
    <property type="project" value="TreeGrafter"/>
</dbReference>
<dbReference type="STRING" id="7897.ENSLACP00000020163"/>
<evidence type="ECO:0000259" key="9">
    <source>
        <dbReference type="PROSITE" id="PS50156"/>
    </source>
</evidence>
<reference evidence="10" key="3">
    <citation type="submission" date="2025-09" db="UniProtKB">
        <authorList>
            <consortium name="Ensembl"/>
        </authorList>
    </citation>
    <scope>IDENTIFICATION</scope>
</reference>
<keyword evidence="2 8" id="KW-0812">Transmembrane</keyword>
<keyword evidence="4 8" id="KW-0472">Membrane</keyword>
<dbReference type="InParanoid" id="H3BE42"/>
<proteinExistence type="inferred from homology"/>
<name>H3BE42_LATCH</name>
<keyword evidence="3 8" id="KW-1133">Transmembrane helix</keyword>
<sequence>GERATLCSHRSSVQMVHSRNMSPAASYPGSLECQWQHQKHQQPVQHHIVSVSHEKVYKMPKSFSQLIADWPIAVLGLCITVVLIFSLAAVLVGDLPDFSDPLSGFEPRGTEVGRKLLAWNNLQKHTGYKKILSLYPSTSPSSFGYDDITRTGDGNTAQRDAEPRTKRMLGQDFSKGGFFCGPPGQSYSRLVFMSENAGSLWNVSAIQSMCLMEQSRIRSHPDFVDLCQRNNANDCCPSWSLGNYIALLRNKSSCLELTERDISHTLQRLRKCALYYYNGSLVPSCKESKNGNEKHPPCATIPEGCTQFDAVYEVLHYMVDKDFLSPQTTDYQVPSLKYSLMFLPVEKGKPMMGIYLSKLENWEISDEVTSITGIDFGIKQDVFRHYLVLDTVYPVLAMLAVLLSMGFYLRSAFITFMIISAIFSSLMVSYFFYKVAFRFTYFPFINLMAIVILTGSCANNAFIFLDLWNLNKSQKPLVCLPQRVSQTLHHFGYLMLGSSFTTSAGFYASYMSNITAIRCFAIYMGTSMLVNCLFMVTWLPLSVVIEERYLATTCSFYPQDYWDNNGHKRYLLSLHHKLRGIKKTLSETSVLLFEKILPCGVIKFRYIWVCWFAALAVGGAYISCVDPKMQLPTLEMPAVQVFRSSHPFERYDSEYSHQFMFERLEHGEDQRMPITLVWGIMPVDNGDHLNPNSNGTLMLDSDFNVSNPDAQRWLLEFCHSIRNQTFYYPTDKYEQSVCFIEAFRRWMESRQCSEKDHALNLCCSHLFPYRNDIFDHCVKMMVMEQTNDDTTAQDLGPRFDAEGRLVALVLKFRTAFHYSLNYTKTKHFYNKINSWITQEIKAAPSGLHNGWFISNLSLYNLQHSLNTETLVATGLSIAVSFVMLLLTTWNVLLSMYAITAIGGTVFVTMGLLVLLEWQLNAVESLFVSAATGLSVEFTMNYCIAYHLCPHSDRLSRVAFSLKQTSGATAMVASAFFSAGVIMLPATVLAYRHLGVFILMVKCISCGFATFFFHSLCCFFGPEKNCGQILWPCTSGQKDFSNHCRPNGAFTCRGDEKHHRMRQSQASNTENEQYELQPLARHLSDSFDNSTCTSKLSNRPSVLSEEMQIQGNRCSFDGCHYQLKGNTDGLTEKNLSYEVASCGCPALQTSSPYKQNNLRSPSVKDANLNSNKAHCLKESVQQRNSIEPRNAATSKVGTYEFHRGLYSSSSSFDVLNDSNETCLSDFDPSTRLGESTSSLPEIAVGLDQDDERGHFNGKRENLTLALKEMVFDISQTSLQQSSSAWKNKASLENEDPVVLPNSKPNLPDVWIKRTNEQEPSN</sequence>